<comment type="caution">
    <text evidence="2">The sequence shown here is derived from an EMBL/GenBank/DDBJ whole genome shotgun (WGS) entry which is preliminary data.</text>
</comment>
<name>A0ABU5HD80_9BACT</name>
<gene>
    <name evidence="2" type="ORF">SYV04_31995</name>
</gene>
<sequence>MSTLTASWNLLRRVLLADGVISGSTGLLMLLAASPLGGLLGLNVDLLRIAGLSLLPFAAFLVYLAARGNISRRVVWAIVVLNLLWVIDSVLLMVSGWAEPTTLGYLFTSFQALAVAAFAGLQYVGLRRSAPALVPSAG</sequence>
<evidence type="ECO:0008006" key="4">
    <source>
        <dbReference type="Google" id="ProtNLM"/>
    </source>
</evidence>
<evidence type="ECO:0000313" key="3">
    <source>
        <dbReference type="Proteomes" id="UP001291309"/>
    </source>
</evidence>
<accession>A0ABU5HD80</accession>
<keyword evidence="3" id="KW-1185">Reference proteome</keyword>
<feature type="transmembrane region" description="Helical" evidence="1">
    <location>
        <begin position="73"/>
        <end position="98"/>
    </location>
</feature>
<keyword evidence="1" id="KW-0472">Membrane</keyword>
<keyword evidence="1" id="KW-1133">Transmembrane helix</keyword>
<feature type="transmembrane region" description="Helical" evidence="1">
    <location>
        <begin position="104"/>
        <end position="126"/>
    </location>
</feature>
<proteinExistence type="predicted"/>
<evidence type="ECO:0000256" key="1">
    <source>
        <dbReference type="SAM" id="Phobius"/>
    </source>
</evidence>
<feature type="transmembrane region" description="Helical" evidence="1">
    <location>
        <begin position="46"/>
        <end position="66"/>
    </location>
</feature>
<dbReference type="Proteomes" id="UP001291309">
    <property type="component" value="Unassembled WGS sequence"/>
</dbReference>
<protein>
    <recommendedName>
        <fullName evidence="4">Integral membrane protein</fullName>
    </recommendedName>
</protein>
<keyword evidence="1" id="KW-0812">Transmembrane</keyword>
<evidence type="ECO:0000313" key="2">
    <source>
        <dbReference type="EMBL" id="MDY7231054.1"/>
    </source>
</evidence>
<dbReference type="EMBL" id="JAXIVS010000013">
    <property type="protein sequence ID" value="MDY7231054.1"/>
    <property type="molecule type" value="Genomic_DNA"/>
</dbReference>
<organism evidence="2 3">
    <name type="scientific">Hyalangium rubrum</name>
    <dbReference type="NCBI Taxonomy" id="3103134"/>
    <lineage>
        <taxon>Bacteria</taxon>
        <taxon>Pseudomonadati</taxon>
        <taxon>Myxococcota</taxon>
        <taxon>Myxococcia</taxon>
        <taxon>Myxococcales</taxon>
        <taxon>Cystobacterineae</taxon>
        <taxon>Archangiaceae</taxon>
        <taxon>Hyalangium</taxon>
    </lineage>
</organism>
<feature type="transmembrane region" description="Helical" evidence="1">
    <location>
        <begin position="14"/>
        <end position="34"/>
    </location>
</feature>
<reference evidence="2 3" key="1">
    <citation type="submission" date="2023-12" db="EMBL/GenBank/DDBJ databases">
        <title>the genome sequence of Hyalangium sp. s54d21.</title>
        <authorList>
            <person name="Zhang X."/>
        </authorList>
    </citation>
    <scope>NUCLEOTIDE SEQUENCE [LARGE SCALE GENOMIC DNA]</scope>
    <source>
        <strain evidence="3">s54d21</strain>
    </source>
</reference>
<dbReference type="RefSeq" id="WP_321549764.1">
    <property type="nucleotide sequence ID" value="NZ_JAXIVS010000013.1"/>
</dbReference>